<dbReference type="AlphaFoldDB" id="F9EJW8"/>
<dbReference type="EMBL" id="AFQD01000037">
    <property type="protein sequence ID" value="EGQ80753.1"/>
    <property type="molecule type" value="Genomic_DNA"/>
</dbReference>
<dbReference type="HOGENOM" id="CLU_021114_7_1_0"/>
<dbReference type="Pfam" id="PF09820">
    <property type="entry name" value="AAA-ATPase_like"/>
    <property type="match status" value="1"/>
</dbReference>
<organism evidence="2 3">
    <name type="scientific">Fusobacterium animalis ATCC 51191</name>
    <dbReference type="NCBI Taxonomy" id="997347"/>
    <lineage>
        <taxon>Bacteria</taxon>
        <taxon>Fusobacteriati</taxon>
        <taxon>Fusobacteriota</taxon>
        <taxon>Fusobacteriia</taxon>
        <taxon>Fusobacteriales</taxon>
        <taxon>Fusobacteriaceae</taxon>
        <taxon>Fusobacterium</taxon>
    </lineage>
</organism>
<evidence type="ECO:0000313" key="3">
    <source>
        <dbReference type="Proteomes" id="UP000005392"/>
    </source>
</evidence>
<keyword evidence="3" id="KW-1185">Reference proteome</keyword>
<sequence>MKRIGIGLSDFKHLIEEDFYYFDKTKFIDEIIKDGAQVKLFTRPRRFGKTLNMSMLKYFFDIKEAEENRKLFKNLYIEKTETFKEQGQYPVVFLSLKDLKATTWEEMERKIIIILSDFFLNMSIY</sequence>
<evidence type="ECO:0000313" key="2">
    <source>
        <dbReference type="EMBL" id="EGQ80753.1"/>
    </source>
</evidence>
<feature type="domain" description="AAA-ATPase-like" evidence="1">
    <location>
        <begin position="6"/>
        <end position="115"/>
    </location>
</feature>
<proteinExistence type="predicted"/>
<evidence type="ECO:0000259" key="1">
    <source>
        <dbReference type="Pfam" id="PF09820"/>
    </source>
</evidence>
<dbReference type="PANTHER" id="PTHR34825">
    <property type="entry name" value="CONSERVED PROTEIN, WITH A WEAK D-GALACTARATE DEHYDRATASE/ALTRONATE HYDROLASE DOMAIN"/>
    <property type="match status" value="1"/>
</dbReference>
<gene>
    <name evidence="2" type="ORF">HMPREF9094_0222</name>
</gene>
<accession>F9EJW8</accession>
<dbReference type="PANTHER" id="PTHR34825:SF1">
    <property type="entry name" value="AAA-ATPASE-LIKE DOMAIN-CONTAINING PROTEIN"/>
    <property type="match status" value="1"/>
</dbReference>
<comment type="caution">
    <text evidence="2">The sequence shown here is derived from an EMBL/GenBank/DDBJ whole genome shotgun (WGS) entry which is preliminary data.</text>
</comment>
<dbReference type="InterPro" id="IPR018631">
    <property type="entry name" value="AAA-ATPase-like_dom"/>
</dbReference>
<protein>
    <recommendedName>
        <fullName evidence="1">AAA-ATPase-like domain-containing protein</fullName>
    </recommendedName>
</protein>
<name>F9EJW8_9FUSO</name>
<dbReference type="Proteomes" id="UP000005392">
    <property type="component" value="Unassembled WGS sequence"/>
</dbReference>
<reference evidence="2 3" key="1">
    <citation type="submission" date="2011-05" db="EMBL/GenBank/DDBJ databases">
        <authorList>
            <person name="Muzny D."/>
            <person name="Qin X."/>
            <person name="Deng J."/>
            <person name="Jiang H."/>
            <person name="Liu Y."/>
            <person name="Qu J."/>
            <person name="Song X.-Z."/>
            <person name="Zhang L."/>
            <person name="Thornton R."/>
            <person name="Coyle M."/>
            <person name="Francisco L."/>
            <person name="Jackson L."/>
            <person name="Javaid M."/>
            <person name="Korchina V."/>
            <person name="Kovar C."/>
            <person name="Mata R."/>
            <person name="Mathew T."/>
            <person name="Ngo R."/>
            <person name="Nguyen L."/>
            <person name="Nguyen N."/>
            <person name="Okwuonu G."/>
            <person name="Ongeri F."/>
            <person name="Pham C."/>
            <person name="Simmons D."/>
            <person name="Wilczek-Boney K."/>
            <person name="Hale W."/>
            <person name="Jakkamsetti A."/>
            <person name="Pham P."/>
            <person name="Ruth R."/>
            <person name="San Lucas F."/>
            <person name="Warren J."/>
            <person name="Zhang J."/>
            <person name="Zhao Z."/>
            <person name="Zhou C."/>
            <person name="Zhu D."/>
            <person name="Lee S."/>
            <person name="Bess C."/>
            <person name="Blankenburg K."/>
            <person name="Forbes L."/>
            <person name="Fu Q."/>
            <person name="Gubbala S."/>
            <person name="Hirani K."/>
            <person name="Jayaseelan J.C."/>
            <person name="Lara F."/>
            <person name="Munidasa M."/>
            <person name="Palculict T."/>
            <person name="Patil S."/>
            <person name="Pu L.-L."/>
            <person name="Saada N."/>
            <person name="Tang L."/>
            <person name="Weissenberger G."/>
            <person name="Zhu Y."/>
            <person name="Hemphill L."/>
            <person name="Shang Y."/>
            <person name="Youmans B."/>
            <person name="Ayvaz T."/>
            <person name="Ross M."/>
            <person name="Santibanez J."/>
            <person name="Aqrawi P."/>
            <person name="Gross S."/>
            <person name="Joshi V."/>
            <person name="Fowler G."/>
            <person name="Nazareth L."/>
            <person name="Reid J."/>
            <person name="Worley K."/>
            <person name="Petrosino J."/>
            <person name="Highlander S."/>
            <person name="Gibbs R."/>
        </authorList>
    </citation>
    <scope>NUCLEOTIDE SEQUENCE [LARGE SCALE GENOMIC DNA]</scope>
    <source>
        <strain evidence="2 3">ATCC 51191</strain>
    </source>
</reference>
<dbReference type="PATRIC" id="fig|997347.4.peg.206"/>